<dbReference type="PANTHER" id="PTHR11566:SF131">
    <property type="entry name" value="GTPASE, PUTATIVE (AFU_ORTHOLOGUE AFUA_6G07630)-RELATED"/>
    <property type="match status" value="1"/>
</dbReference>
<dbReference type="PRINTS" id="PR00195">
    <property type="entry name" value="DYNAMIN"/>
</dbReference>
<evidence type="ECO:0000256" key="2">
    <source>
        <dbReference type="ARBA" id="ARBA00023134"/>
    </source>
</evidence>
<evidence type="ECO:0000256" key="1">
    <source>
        <dbReference type="ARBA" id="ARBA00022741"/>
    </source>
</evidence>
<keyword evidence="1" id="KW-0547">Nucleotide-binding</keyword>
<dbReference type="InterPro" id="IPR000375">
    <property type="entry name" value="Dynamin_stalk"/>
</dbReference>
<dbReference type="EMBL" id="JBANRG010000033">
    <property type="protein sequence ID" value="KAK7450581.1"/>
    <property type="molecule type" value="Genomic_DNA"/>
</dbReference>
<evidence type="ECO:0000313" key="6">
    <source>
        <dbReference type="EMBL" id="KAK7450581.1"/>
    </source>
</evidence>
<reference evidence="6 7" key="1">
    <citation type="submission" date="2024-01" db="EMBL/GenBank/DDBJ databases">
        <title>A draft genome for the cacao thread blight pathogen Marasmiellus scandens.</title>
        <authorList>
            <person name="Baruah I.K."/>
            <person name="Leung J."/>
            <person name="Bukari Y."/>
            <person name="Amoako-Attah I."/>
            <person name="Meinhardt L.W."/>
            <person name="Bailey B.A."/>
            <person name="Cohen S.P."/>
        </authorList>
    </citation>
    <scope>NUCLEOTIDE SEQUENCE [LARGE SCALE GENOMIC DNA]</scope>
    <source>
        <strain evidence="6 7">GH-19</strain>
    </source>
</reference>
<comment type="caution">
    <text evidence="6">The sequence shown here is derived from an EMBL/GenBank/DDBJ whole genome shotgun (WGS) entry which is preliminary data.</text>
</comment>
<evidence type="ECO:0000313" key="7">
    <source>
        <dbReference type="Proteomes" id="UP001498398"/>
    </source>
</evidence>
<dbReference type="InterPro" id="IPR045063">
    <property type="entry name" value="Dynamin_N"/>
</dbReference>
<feature type="compositionally biased region" description="Low complexity" evidence="3">
    <location>
        <begin position="11"/>
        <end position="24"/>
    </location>
</feature>
<sequence length="746" mass="85029">MPNFLRRSSRRGGPPDSSPDDGSSASIVSDHGGGDVFDGITGSDYARKCRELMRINKDLLDLGAGEMFPLPRVTVIGGQSAGKSSLVEAVSQINVPRDSGTCTRCPMECVMSSSGTSWSCVVSLHIKYDVDGNLIESQKQAFSPEITNPGDVELWIRRAQAAILYHPHRPADEFKNKSADELRDMVKADARRPDSNMAKFSPNMVVVELQDPELTDLFFTDLPGLIQNEEEDVINLVRDLVVNHIGGEYSENNIILITIPMSDDIENQQAVKLARECDPDGTRTIGVLTKPDSLGEGALGARKKWQDVLEDKEHKLKHGYYCVRLPDDRQRLQLTKAEFQREADRYFTTTPPWSQMAVQNRFGVPNLVKDVSKLLVELIESNLPKLKAEVDRLLMKSKDEMQCLPAPPTSEPIAEASQMVNNFCTLVKELVLGEGQDKRLAQKDRKVYAEFKQRIWNTSYDFRPFIGHKEYRDPVLDNDESFDNKAIPSPEQGRVHHFQARVILDLVDVRQVIVDSIGFELPGHVPFEATKNLVRGATDHWREPTVSCFNSVYDNLSESVQRKISATFKQYSSLEKAISSIVRREIDSRRDDALAKLEQKVKHETNPLYTQNYHYLSSEKGKWNERYRRVRNHHYNYYLYPQEEIPSSRSHIDEYEDELNLMANVQAYFKVAYKRYVDDIPLLIEHELNQALADRLSFVIFEELFSGDTQKVKDLLAEDPAIARQRKALTDKIERLSMIKEKLAEF</sequence>
<dbReference type="Proteomes" id="UP001498398">
    <property type="component" value="Unassembled WGS sequence"/>
</dbReference>
<dbReference type="CDD" id="cd08771">
    <property type="entry name" value="DLP_1"/>
    <property type="match status" value="1"/>
</dbReference>
<dbReference type="PROSITE" id="PS51718">
    <property type="entry name" value="G_DYNAMIN_2"/>
    <property type="match status" value="1"/>
</dbReference>
<dbReference type="Gene3D" id="1.20.120.1240">
    <property type="entry name" value="Dynamin, middle domain"/>
    <property type="match status" value="1"/>
</dbReference>
<dbReference type="Gene3D" id="3.40.50.300">
    <property type="entry name" value="P-loop containing nucleotide triphosphate hydrolases"/>
    <property type="match status" value="1"/>
</dbReference>
<feature type="region of interest" description="Disordered" evidence="3">
    <location>
        <begin position="1"/>
        <end position="31"/>
    </location>
</feature>
<dbReference type="Pfam" id="PF00350">
    <property type="entry name" value="Dynamin_N"/>
    <property type="match status" value="1"/>
</dbReference>
<organism evidence="6 7">
    <name type="scientific">Marasmiellus scandens</name>
    <dbReference type="NCBI Taxonomy" id="2682957"/>
    <lineage>
        <taxon>Eukaryota</taxon>
        <taxon>Fungi</taxon>
        <taxon>Dikarya</taxon>
        <taxon>Basidiomycota</taxon>
        <taxon>Agaricomycotina</taxon>
        <taxon>Agaricomycetes</taxon>
        <taxon>Agaricomycetidae</taxon>
        <taxon>Agaricales</taxon>
        <taxon>Marasmiineae</taxon>
        <taxon>Omphalotaceae</taxon>
        <taxon>Marasmiellus</taxon>
    </lineage>
</organism>
<dbReference type="InterPro" id="IPR020850">
    <property type="entry name" value="GED_dom"/>
</dbReference>
<feature type="domain" description="Dynamin-type G" evidence="5">
    <location>
        <begin position="67"/>
        <end position="384"/>
    </location>
</feature>
<proteinExistence type="predicted"/>
<dbReference type="PROSITE" id="PS51388">
    <property type="entry name" value="GED"/>
    <property type="match status" value="1"/>
</dbReference>
<feature type="domain" description="GED" evidence="4">
    <location>
        <begin position="658"/>
        <end position="746"/>
    </location>
</feature>
<dbReference type="SMART" id="SM00053">
    <property type="entry name" value="DYNc"/>
    <property type="match status" value="1"/>
</dbReference>
<dbReference type="SUPFAM" id="SSF52540">
    <property type="entry name" value="P-loop containing nucleoside triphosphate hydrolases"/>
    <property type="match status" value="1"/>
</dbReference>
<gene>
    <name evidence="6" type="ORF">VKT23_012890</name>
</gene>
<dbReference type="PANTHER" id="PTHR11566">
    <property type="entry name" value="DYNAMIN"/>
    <property type="match status" value="1"/>
</dbReference>
<protein>
    <submittedName>
        <fullName evidence="6">Uncharacterized protein</fullName>
    </submittedName>
</protein>
<evidence type="ECO:0000256" key="3">
    <source>
        <dbReference type="SAM" id="MobiDB-lite"/>
    </source>
</evidence>
<dbReference type="Pfam" id="PF01031">
    <property type="entry name" value="Dynamin_M"/>
    <property type="match status" value="2"/>
</dbReference>
<dbReference type="InterPro" id="IPR003130">
    <property type="entry name" value="GED"/>
</dbReference>
<evidence type="ECO:0000259" key="5">
    <source>
        <dbReference type="PROSITE" id="PS51718"/>
    </source>
</evidence>
<dbReference type="InterPro" id="IPR027417">
    <property type="entry name" value="P-loop_NTPase"/>
</dbReference>
<evidence type="ECO:0000259" key="4">
    <source>
        <dbReference type="PROSITE" id="PS51388"/>
    </source>
</evidence>
<dbReference type="InterPro" id="IPR022812">
    <property type="entry name" value="Dynamin"/>
</dbReference>
<dbReference type="InterPro" id="IPR030381">
    <property type="entry name" value="G_DYNAMIN_dom"/>
</dbReference>
<name>A0ABR1J804_9AGAR</name>
<keyword evidence="7" id="KW-1185">Reference proteome</keyword>
<keyword evidence="2" id="KW-0342">GTP-binding</keyword>
<dbReference type="Pfam" id="PF02212">
    <property type="entry name" value="GED"/>
    <property type="match status" value="1"/>
</dbReference>
<dbReference type="SMART" id="SM00302">
    <property type="entry name" value="GED"/>
    <property type="match status" value="1"/>
</dbReference>
<accession>A0ABR1J804</accession>
<dbReference type="InterPro" id="IPR001401">
    <property type="entry name" value="Dynamin_GTPase"/>
</dbReference>